<dbReference type="SUPFAM" id="SSF52768">
    <property type="entry name" value="Arginase/deacetylase"/>
    <property type="match status" value="1"/>
</dbReference>
<dbReference type="InterPro" id="IPR023801">
    <property type="entry name" value="His_deacetylse_dom"/>
</dbReference>
<feature type="compositionally biased region" description="Low complexity" evidence="1">
    <location>
        <begin position="486"/>
        <end position="495"/>
    </location>
</feature>
<sequence>MALKKSTIFLQNACLQHRYIRSQDLSNIVERPERLRAVNIGLAAAISHLEDLLPDASGTDSSTTSGDPSDLATALNKMTLESDSKSLKIPVIQSEAKVDILQNPAVKFIHGDIDGDVYLETLQKWVKESFNKVTEGGSEIPEGYSQGDLYLCPESLNAIEGALGTICEAVDTVLSKSFERAFVAIRPPGHHCGEDTPSGFCFVNNVAVAAAHGNGTQSIVWQINEETYRQTLEQEAGSPTADRPGAQIYYGSIHDILSYPCEDGKPELVQAASTSIHNAHGQFIENIHLQTYTSEEHFWTELYEKRYKQILHKSQEFLDATGGPGDDVLIFISCGMDACEHEYESMSRHNRKVPASFYYRFARDACALSDKYAGGRIISVLEGGYSDRALISGSMAHFVGLTDLPESVKADESWWSVENLIELEKATKKRRGGRPSLPAAGSTRQWIERSLAILAPLDSTAASVVSSLRAPPSAPTMTLRDRTKPAKTPAPASSPQRSTRGKASTSTSKPKAKGRPSKGGDTLEAPIKFEPISSGSSNEGETSAPAAAPEQKKLPRVVLKLGKPQPSDAS</sequence>
<dbReference type="GO" id="GO:0005634">
    <property type="term" value="C:nucleus"/>
    <property type="evidence" value="ECO:0007669"/>
    <property type="project" value="TreeGrafter"/>
</dbReference>
<keyword evidence="4" id="KW-1185">Reference proteome</keyword>
<dbReference type="PRINTS" id="PR01270">
    <property type="entry name" value="HDASUPER"/>
</dbReference>
<protein>
    <recommendedName>
        <fullName evidence="2">Histone deacetylase domain-containing protein</fullName>
    </recommendedName>
</protein>
<dbReference type="PANTHER" id="PTHR47558">
    <property type="entry name" value="HISTONE DEACETYLASE HOS3"/>
    <property type="match status" value="1"/>
</dbReference>
<dbReference type="GO" id="GO:0004407">
    <property type="term" value="F:histone deacetylase activity"/>
    <property type="evidence" value="ECO:0007669"/>
    <property type="project" value="TreeGrafter"/>
</dbReference>
<evidence type="ECO:0000256" key="1">
    <source>
        <dbReference type="SAM" id="MobiDB-lite"/>
    </source>
</evidence>
<proteinExistence type="predicted"/>
<dbReference type="GO" id="GO:0010468">
    <property type="term" value="P:regulation of gene expression"/>
    <property type="evidence" value="ECO:0007669"/>
    <property type="project" value="UniProtKB-ARBA"/>
</dbReference>
<reference evidence="3" key="1">
    <citation type="submission" date="2022-06" db="EMBL/GenBank/DDBJ databases">
        <title>Genome Sequence of Candolleomyces eurysporus.</title>
        <authorList>
            <person name="Buettner E."/>
        </authorList>
    </citation>
    <scope>NUCLEOTIDE SEQUENCE</scope>
    <source>
        <strain evidence="3">VTCC 930004</strain>
    </source>
</reference>
<dbReference type="InterPro" id="IPR023696">
    <property type="entry name" value="Ureohydrolase_dom_sf"/>
</dbReference>
<evidence type="ECO:0000259" key="2">
    <source>
        <dbReference type="Pfam" id="PF00850"/>
    </source>
</evidence>
<dbReference type="Pfam" id="PF00850">
    <property type="entry name" value="Hist_deacetyl"/>
    <property type="match status" value="1"/>
</dbReference>
<gene>
    <name evidence="3" type="ORF">H1R20_g1280</name>
</gene>
<dbReference type="InterPro" id="IPR037138">
    <property type="entry name" value="His_deacetylse_dom_sf"/>
</dbReference>
<accession>A0A9W8MPC5</accession>
<dbReference type="Proteomes" id="UP001140091">
    <property type="component" value="Unassembled WGS sequence"/>
</dbReference>
<dbReference type="PANTHER" id="PTHR47558:SF1">
    <property type="entry name" value="HISTONE DEACETYLASE HOS3"/>
    <property type="match status" value="1"/>
</dbReference>
<organism evidence="3 4">
    <name type="scientific">Candolleomyces eurysporus</name>
    <dbReference type="NCBI Taxonomy" id="2828524"/>
    <lineage>
        <taxon>Eukaryota</taxon>
        <taxon>Fungi</taxon>
        <taxon>Dikarya</taxon>
        <taxon>Basidiomycota</taxon>
        <taxon>Agaricomycotina</taxon>
        <taxon>Agaricomycetes</taxon>
        <taxon>Agaricomycetidae</taxon>
        <taxon>Agaricales</taxon>
        <taxon>Agaricineae</taxon>
        <taxon>Psathyrellaceae</taxon>
        <taxon>Candolleomyces</taxon>
    </lineage>
</organism>
<feature type="region of interest" description="Disordered" evidence="1">
    <location>
        <begin position="466"/>
        <end position="570"/>
    </location>
</feature>
<dbReference type="AlphaFoldDB" id="A0A9W8MPC5"/>
<dbReference type="EMBL" id="JANBPK010000314">
    <property type="protein sequence ID" value="KAJ2935814.1"/>
    <property type="molecule type" value="Genomic_DNA"/>
</dbReference>
<feature type="non-terminal residue" evidence="3">
    <location>
        <position position="570"/>
    </location>
</feature>
<evidence type="ECO:0000313" key="4">
    <source>
        <dbReference type="Proteomes" id="UP001140091"/>
    </source>
</evidence>
<dbReference type="OrthoDB" id="5232919at2759"/>
<comment type="caution">
    <text evidence="3">The sequence shown here is derived from an EMBL/GenBank/DDBJ whole genome shotgun (WGS) entry which is preliminary data.</text>
</comment>
<dbReference type="InterPro" id="IPR000286">
    <property type="entry name" value="HDACs"/>
</dbReference>
<name>A0A9W8MPC5_9AGAR</name>
<dbReference type="Gene3D" id="3.40.800.20">
    <property type="entry name" value="Histone deacetylase domain"/>
    <property type="match status" value="2"/>
</dbReference>
<dbReference type="InterPro" id="IPR053244">
    <property type="entry name" value="HDAC_HD_type_1"/>
</dbReference>
<evidence type="ECO:0000313" key="3">
    <source>
        <dbReference type="EMBL" id="KAJ2935814.1"/>
    </source>
</evidence>
<feature type="domain" description="Histone deacetylase" evidence="2">
    <location>
        <begin position="118"/>
        <end position="397"/>
    </location>
</feature>